<protein>
    <submittedName>
        <fullName evidence="1">Uncharacterized protein</fullName>
    </submittedName>
</protein>
<keyword evidence="2" id="KW-1185">Reference proteome</keyword>
<organism evidence="1 2">
    <name type="scientific">Mya arenaria</name>
    <name type="common">Soft-shell clam</name>
    <dbReference type="NCBI Taxonomy" id="6604"/>
    <lineage>
        <taxon>Eukaryota</taxon>
        <taxon>Metazoa</taxon>
        <taxon>Spiralia</taxon>
        <taxon>Lophotrochozoa</taxon>
        <taxon>Mollusca</taxon>
        <taxon>Bivalvia</taxon>
        <taxon>Autobranchia</taxon>
        <taxon>Heteroconchia</taxon>
        <taxon>Euheterodonta</taxon>
        <taxon>Imparidentia</taxon>
        <taxon>Neoheterodontei</taxon>
        <taxon>Myida</taxon>
        <taxon>Myoidea</taxon>
        <taxon>Myidae</taxon>
        <taxon>Mya</taxon>
    </lineage>
</organism>
<dbReference type="EMBL" id="CP111023">
    <property type="protein sequence ID" value="WAR20994.1"/>
    <property type="molecule type" value="Genomic_DNA"/>
</dbReference>
<evidence type="ECO:0000313" key="2">
    <source>
        <dbReference type="Proteomes" id="UP001164746"/>
    </source>
</evidence>
<accession>A0ABY7FIJ3</accession>
<dbReference type="Proteomes" id="UP001164746">
    <property type="component" value="Chromosome 12"/>
</dbReference>
<sequence length="60" mass="6957">MHGDILITSRRAITQIDFICDRSLLKKFAVTLHKGTYYLCDYHTDQKLALKQQMIGGKEE</sequence>
<evidence type="ECO:0000313" key="1">
    <source>
        <dbReference type="EMBL" id="WAR20994.1"/>
    </source>
</evidence>
<name>A0ABY7FIJ3_MYAAR</name>
<reference evidence="1" key="1">
    <citation type="submission" date="2022-11" db="EMBL/GenBank/DDBJ databases">
        <title>Centuries of genome instability and evolution in soft-shell clam transmissible cancer (bioRxiv).</title>
        <authorList>
            <person name="Hart S.F.M."/>
            <person name="Yonemitsu M.A."/>
            <person name="Giersch R.M."/>
            <person name="Beal B.F."/>
            <person name="Arriagada G."/>
            <person name="Davis B.W."/>
            <person name="Ostrander E.A."/>
            <person name="Goff S.P."/>
            <person name="Metzger M.J."/>
        </authorList>
    </citation>
    <scope>NUCLEOTIDE SEQUENCE</scope>
    <source>
        <strain evidence="1">MELC-2E11</strain>
        <tissue evidence="1">Siphon/mantle</tissue>
    </source>
</reference>
<proteinExistence type="predicted"/>
<gene>
    <name evidence="1" type="ORF">MAR_014968</name>
</gene>